<feature type="region of interest" description="Disordered" evidence="1">
    <location>
        <begin position="1"/>
        <end position="49"/>
    </location>
</feature>
<dbReference type="Proteomes" id="UP001290101">
    <property type="component" value="Unassembled WGS sequence"/>
</dbReference>
<name>A0ABU5JMM8_9ACTN</name>
<evidence type="ECO:0000313" key="3">
    <source>
        <dbReference type="Proteomes" id="UP001290101"/>
    </source>
</evidence>
<evidence type="ECO:0000313" key="2">
    <source>
        <dbReference type="EMBL" id="MDZ5493882.1"/>
    </source>
</evidence>
<dbReference type="RefSeq" id="WP_322443402.1">
    <property type="nucleotide sequence ID" value="NZ_JAXOTQ010000055.1"/>
</dbReference>
<reference evidence="2 3" key="1">
    <citation type="submission" date="2023-12" db="EMBL/GenBank/DDBJ databases">
        <title>Micromonospora sp. nov., isolated from Atacama Desert.</title>
        <authorList>
            <person name="Carro L."/>
            <person name="Golinska P."/>
            <person name="Klenk H.-P."/>
            <person name="Goodfellow M."/>
        </authorList>
    </citation>
    <scope>NUCLEOTIDE SEQUENCE [LARGE SCALE GENOMIC DNA]</scope>
    <source>
        <strain evidence="2 3">4G53</strain>
    </source>
</reference>
<protein>
    <submittedName>
        <fullName evidence="2">Uncharacterized protein</fullName>
    </submittedName>
</protein>
<dbReference type="EMBL" id="JAXOTQ010000055">
    <property type="protein sequence ID" value="MDZ5493882.1"/>
    <property type="molecule type" value="Genomic_DNA"/>
</dbReference>
<sequence length="85" mass="9109">MDAVAGMTASTDDMTADQDRTLPPENSMSNASAMPEPSTGMVEDGDDSMSRCRTSLLYKIRKGHPEDPEWPLTCVGTAGFEPTTP</sequence>
<accession>A0ABU5JMM8</accession>
<gene>
    <name evidence="2" type="ORF">U2F25_31220</name>
</gene>
<keyword evidence="3" id="KW-1185">Reference proteome</keyword>
<proteinExistence type="predicted"/>
<organism evidence="2 3">
    <name type="scientific">Micromonospora sicca</name>
    <dbReference type="NCBI Taxonomy" id="2202420"/>
    <lineage>
        <taxon>Bacteria</taxon>
        <taxon>Bacillati</taxon>
        <taxon>Actinomycetota</taxon>
        <taxon>Actinomycetes</taxon>
        <taxon>Micromonosporales</taxon>
        <taxon>Micromonosporaceae</taxon>
        <taxon>Micromonospora</taxon>
    </lineage>
</organism>
<evidence type="ECO:0000256" key="1">
    <source>
        <dbReference type="SAM" id="MobiDB-lite"/>
    </source>
</evidence>
<comment type="caution">
    <text evidence="2">The sequence shown here is derived from an EMBL/GenBank/DDBJ whole genome shotgun (WGS) entry which is preliminary data.</text>
</comment>
<feature type="region of interest" description="Disordered" evidence="1">
    <location>
        <begin position="63"/>
        <end position="85"/>
    </location>
</feature>